<protein>
    <recommendedName>
        <fullName evidence="5">Heat-inducible transcription repressor HrcA</fullName>
    </recommendedName>
</protein>
<feature type="domain" description="Winged helix-turn-helix transcription repressor HrcA DNA-binding" evidence="7">
    <location>
        <begin position="3"/>
        <end position="71"/>
    </location>
</feature>
<feature type="domain" description="Heat-inducible transcription repressor HrcA C-terminal" evidence="6">
    <location>
        <begin position="105"/>
        <end position="324"/>
    </location>
</feature>
<dbReference type="Gene3D" id="3.30.390.60">
    <property type="entry name" value="Heat-inducible transcription repressor hrca homolog, domain 3"/>
    <property type="match status" value="1"/>
</dbReference>
<dbReference type="SUPFAM" id="SSF55781">
    <property type="entry name" value="GAF domain-like"/>
    <property type="match status" value="1"/>
</dbReference>
<keyword evidence="1 5" id="KW-0678">Repressor</keyword>
<dbReference type="Gene3D" id="1.10.10.10">
    <property type="entry name" value="Winged helix-like DNA-binding domain superfamily/Winged helix DNA-binding domain"/>
    <property type="match status" value="1"/>
</dbReference>
<dbReference type="Gene3D" id="3.30.450.40">
    <property type="match status" value="1"/>
</dbReference>
<dbReference type="NCBIfam" id="TIGR00331">
    <property type="entry name" value="hrcA"/>
    <property type="match status" value="1"/>
</dbReference>
<dbReference type="InterPro" id="IPR036388">
    <property type="entry name" value="WH-like_DNA-bd_sf"/>
</dbReference>
<dbReference type="InterPro" id="IPR023120">
    <property type="entry name" value="WHTH_transcript_rep_HrcA_IDD"/>
</dbReference>
<evidence type="ECO:0000256" key="2">
    <source>
        <dbReference type="ARBA" id="ARBA00023015"/>
    </source>
</evidence>
<sequence>MFSKRNKIILQTIVEQYTATAEPVGSKKIAKMHNLNLSPATIRSVMADLEDMGYLTQPHTSAGRIPTDKGFRFYVDSLLEVRGLSYAEKEKIKNQYQQEQMDINEVIKNTSCILSLLSQYAGLIMVPKLTNTVFKHIHFIKLKEHLILAIFVSKSGIVQNKIVGFQERITQEELDKITKYINELLTDLTLRELKKKIVQEMKKEKVLYDQLLSKALRLSKQVLDSEKESEIYIEGKTNILEQPEFADLEKMKAISKAFEEKNLLIKLLDKTMDREGIQVFIGFESECEEIQDCSLVASSYGSERYGLGTLGVLGPTRMDYSRVIPLVGYTAKSISRVL</sequence>
<dbReference type="GO" id="GO:0003677">
    <property type="term" value="F:DNA binding"/>
    <property type="evidence" value="ECO:0007669"/>
    <property type="project" value="InterPro"/>
</dbReference>
<evidence type="ECO:0000256" key="4">
    <source>
        <dbReference type="ARBA" id="ARBA00023163"/>
    </source>
</evidence>
<evidence type="ECO:0000256" key="3">
    <source>
        <dbReference type="ARBA" id="ARBA00023016"/>
    </source>
</evidence>
<keyword evidence="2 5" id="KW-0805">Transcription regulation</keyword>
<dbReference type="InterPro" id="IPR036390">
    <property type="entry name" value="WH_DNA-bd_sf"/>
</dbReference>
<keyword evidence="4 5" id="KW-0804">Transcription</keyword>
<comment type="similarity">
    <text evidence="5">Belongs to the HrcA family.</text>
</comment>
<evidence type="ECO:0000313" key="9">
    <source>
        <dbReference type="Proteomes" id="UP000320781"/>
    </source>
</evidence>
<dbReference type="SUPFAM" id="SSF46785">
    <property type="entry name" value="Winged helix' DNA-binding domain"/>
    <property type="match status" value="1"/>
</dbReference>
<dbReference type="Pfam" id="PF01628">
    <property type="entry name" value="HrcA"/>
    <property type="match status" value="1"/>
</dbReference>
<comment type="caution">
    <text evidence="8">The sequence shown here is derived from an EMBL/GenBank/DDBJ whole genome shotgun (WGS) entry which is preliminary data.</text>
</comment>
<dbReference type="Proteomes" id="UP000320781">
    <property type="component" value="Unassembled WGS sequence"/>
</dbReference>
<dbReference type="PIRSF" id="PIRSF005485">
    <property type="entry name" value="HrcA"/>
    <property type="match status" value="1"/>
</dbReference>
<organism evidence="8 9">
    <name type="scientific">Aerophobetes bacterium</name>
    <dbReference type="NCBI Taxonomy" id="2030807"/>
    <lineage>
        <taxon>Bacteria</taxon>
        <taxon>Candidatus Aerophobota</taxon>
    </lineage>
</organism>
<dbReference type="EMBL" id="SOKU01000185">
    <property type="protein sequence ID" value="TES85686.1"/>
    <property type="molecule type" value="Genomic_DNA"/>
</dbReference>
<accession>A0A523QJ75</accession>
<reference evidence="8 9" key="1">
    <citation type="submission" date="2019-03" db="EMBL/GenBank/DDBJ databases">
        <title>Metabolic potential of uncultured bacteria and archaea associated with petroleum seepage in deep-sea sediments.</title>
        <authorList>
            <person name="Dong X."/>
            <person name="Hubert C."/>
        </authorList>
    </citation>
    <scope>NUCLEOTIDE SEQUENCE [LARGE SCALE GENOMIC DNA]</scope>
    <source>
        <strain evidence="8">E44_bin92</strain>
    </source>
</reference>
<comment type="function">
    <text evidence="5">Negative regulator of class I heat shock genes (grpE-dnaK-dnaJ and groELS operons). Prevents heat-shock induction of these operons.</text>
</comment>
<evidence type="ECO:0000259" key="6">
    <source>
        <dbReference type="Pfam" id="PF01628"/>
    </source>
</evidence>
<evidence type="ECO:0000256" key="1">
    <source>
        <dbReference type="ARBA" id="ARBA00022491"/>
    </source>
</evidence>
<name>A0A523QJ75_UNCAE</name>
<dbReference type="HAMAP" id="MF_00081">
    <property type="entry name" value="HrcA"/>
    <property type="match status" value="1"/>
</dbReference>
<dbReference type="InterPro" id="IPR005104">
    <property type="entry name" value="WHTH_HrcA_DNA-bd"/>
</dbReference>
<dbReference type="InterPro" id="IPR002571">
    <property type="entry name" value="HrcA"/>
</dbReference>
<dbReference type="InterPro" id="IPR029016">
    <property type="entry name" value="GAF-like_dom_sf"/>
</dbReference>
<proteinExistence type="inferred from homology"/>
<dbReference type="Pfam" id="PF03444">
    <property type="entry name" value="WHD_HrcA"/>
    <property type="match status" value="1"/>
</dbReference>
<dbReference type="PANTHER" id="PTHR34824:SF1">
    <property type="entry name" value="HEAT-INDUCIBLE TRANSCRIPTION REPRESSOR HRCA"/>
    <property type="match status" value="1"/>
</dbReference>
<gene>
    <name evidence="5 8" type="primary">hrcA</name>
    <name evidence="8" type="ORF">E3J95_03880</name>
</gene>
<evidence type="ECO:0000313" key="8">
    <source>
        <dbReference type="EMBL" id="TES85686.1"/>
    </source>
</evidence>
<evidence type="ECO:0000256" key="5">
    <source>
        <dbReference type="HAMAP-Rule" id="MF_00081"/>
    </source>
</evidence>
<dbReference type="GO" id="GO:0045892">
    <property type="term" value="P:negative regulation of DNA-templated transcription"/>
    <property type="evidence" value="ECO:0007669"/>
    <property type="project" value="UniProtKB-UniRule"/>
</dbReference>
<dbReference type="PANTHER" id="PTHR34824">
    <property type="entry name" value="HEAT-INDUCIBLE TRANSCRIPTION REPRESSOR HRCA"/>
    <property type="match status" value="1"/>
</dbReference>
<keyword evidence="3 5" id="KW-0346">Stress response</keyword>
<dbReference type="InterPro" id="IPR021153">
    <property type="entry name" value="HrcA_C"/>
</dbReference>
<evidence type="ECO:0000259" key="7">
    <source>
        <dbReference type="Pfam" id="PF03444"/>
    </source>
</evidence>
<dbReference type="AlphaFoldDB" id="A0A523QJ75"/>